<evidence type="ECO:0000256" key="1">
    <source>
        <dbReference type="SAM" id="MobiDB-lite"/>
    </source>
</evidence>
<dbReference type="PANTHER" id="PTHR30015">
    <property type="entry name" value="MRR RESTRICTION SYSTEM PROTEIN"/>
    <property type="match status" value="1"/>
</dbReference>
<keyword evidence="4" id="KW-0255">Endonuclease</keyword>
<evidence type="ECO:0000313" key="5">
    <source>
        <dbReference type="Proteomes" id="UP000642284"/>
    </source>
</evidence>
<keyword evidence="2" id="KW-1133">Transmembrane helix</keyword>
<evidence type="ECO:0000256" key="2">
    <source>
        <dbReference type="SAM" id="Phobius"/>
    </source>
</evidence>
<evidence type="ECO:0000313" key="4">
    <source>
        <dbReference type="EMBL" id="MBC9714458.1"/>
    </source>
</evidence>
<keyword evidence="2" id="KW-0812">Transmembrane</keyword>
<evidence type="ECO:0000259" key="3">
    <source>
        <dbReference type="Pfam" id="PF04471"/>
    </source>
</evidence>
<organism evidence="4 5">
    <name type="scientific">Streptomyces polyasparticus</name>
    <dbReference type="NCBI Taxonomy" id="2767826"/>
    <lineage>
        <taxon>Bacteria</taxon>
        <taxon>Bacillati</taxon>
        <taxon>Actinomycetota</taxon>
        <taxon>Actinomycetes</taxon>
        <taxon>Kitasatosporales</taxon>
        <taxon>Streptomycetaceae</taxon>
        <taxon>Streptomyces</taxon>
    </lineage>
</organism>
<dbReference type="PANTHER" id="PTHR30015:SF6">
    <property type="entry name" value="SLL1429 PROTEIN"/>
    <property type="match status" value="1"/>
</dbReference>
<proteinExistence type="predicted"/>
<dbReference type="Proteomes" id="UP000642284">
    <property type="component" value="Unassembled WGS sequence"/>
</dbReference>
<dbReference type="SUPFAM" id="SSF52980">
    <property type="entry name" value="Restriction endonuclease-like"/>
    <property type="match status" value="1"/>
</dbReference>
<accession>A0ABR7SJE7</accession>
<name>A0ABR7SJE7_9ACTN</name>
<keyword evidence="4" id="KW-0378">Hydrolase</keyword>
<protein>
    <submittedName>
        <fullName evidence="4">Restriction endonuclease</fullName>
    </submittedName>
</protein>
<feature type="region of interest" description="Disordered" evidence="1">
    <location>
        <begin position="1"/>
        <end position="20"/>
    </location>
</feature>
<sequence length="231" mass="25737">MSRRRPVRRSARRRATRRTRKQDQALAVGVAAVITTSLVATAVQWLLAHWWVMVMVGVLAAGAGGLWSQQVRQRTEWARVRAQALRMRIAEIDALDHRAFEFAVRDLMRRDGCQAERIGGAGDDACDVRAVDPAGRVWAIQCKHKRDGERGSAVGVGVLQQVNGTAWQVHGADVAVVLTNGRFSSKAIPWGWQHRIHLVNRRLLSEWAAGSSPLWDLLDRIPPPRRPTALS</sequence>
<dbReference type="EMBL" id="JACTVJ010000007">
    <property type="protein sequence ID" value="MBC9714458.1"/>
    <property type="molecule type" value="Genomic_DNA"/>
</dbReference>
<dbReference type="Gene3D" id="3.40.1350.10">
    <property type="match status" value="1"/>
</dbReference>
<dbReference type="InterPro" id="IPR007560">
    <property type="entry name" value="Restrct_endonuc_IV_Mrr"/>
</dbReference>
<keyword evidence="2" id="KW-0472">Membrane</keyword>
<dbReference type="Pfam" id="PF04471">
    <property type="entry name" value="Mrr_cat"/>
    <property type="match status" value="1"/>
</dbReference>
<dbReference type="InterPro" id="IPR011856">
    <property type="entry name" value="tRNA_endonuc-like_dom_sf"/>
</dbReference>
<feature type="domain" description="Restriction endonuclease type IV Mrr" evidence="3">
    <location>
        <begin position="92"/>
        <end position="207"/>
    </location>
</feature>
<comment type="caution">
    <text evidence="4">The sequence shown here is derived from an EMBL/GenBank/DDBJ whole genome shotgun (WGS) entry which is preliminary data.</text>
</comment>
<keyword evidence="5" id="KW-1185">Reference proteome</keyword>
<dbReference type="InterPro" id="IPR052906">
    <property type="entry name" value="Type_IV_Methyl-Rstrct_Enzyme"/>
</dbReference>
<dbReference type="GO" id="GO:0004519">
    <property type="term" value="F:endonuclease activity"/>
    <property type="evidence" value="ECO:0007669"/>
    <property type="project" value="UniProtKB-KW"/>
</dbReference>
<gene>
    <name evidence="4" type="ORF">H9Y04_18010</name>
</gene>
<dbReference type="InterPro" id="IPR011335">
    <property type="entry name" value="Restrct_endonuc-II-like"/>
</dbReference>
<reference evidence="4 5" key="1">
    <citation type="submission" date="2020-08" db="EMBL/GenBank/DDBJ databases">
        <title>Genemic of Streptomyces polyaspartic.</title>
        <authorList>
            <person name="Liu W."/>
        </authorList>
    </citation>
    <scope>NUCLEOTIDE SEQUENCE [LARGE SCALE GENOMIC DNA]</scope>
    <source>
        <strain evidence="4 5">TRM66268-LWL</strain>
    </source>
</reference>
<keyword evidence="4" id="KW-0540">Nuclease</keyword>
<feature type="transmembrane region" description="Helical" evidence="2">
    <location>
        <begin position="50"/>
        <end position="67"/>
    </location>
</feature>